<keyword evidence="1" id="KW-1133">Transmembrane helix</keyword>
<keyword evidence="1" id="KW-0812">Transmembrane</keyword>
<evidence type="ECO:0000313" key="5">
    <source>
        <dbReference type="Proteomes" id="UP000194800"/>
    </source>
</evidence>
<dbReference type="EMBL" id="NART01000154">
    <property type="protein sequence ID" value="OTQ07775.1"/>
    <property type="molecule type" value="Genomic_DNA"/>
</dbReference>
<accession>A0A242ND75</accession>
<protein>
    <recommendedName>
        <fullName evidence="2">DUF2726 domain-containing protein</fullName>
    </recommendedName>
</protein>
<dbReference type="Gene3D" id="3.40.960.10">
    <property type="entry name" value="VSR Endonuclease"/>
    <property type="match status" value="1"/>
</dbReference>
<dbReference type="Proteomes" id="UP000194800">
    <property type="component" value="Unassembled WGS sequence"/>
</dbReference>
<reference evidence="5 6" key="1">
    <citation type="submission" date="2017-03" db="EMBL/GenBank/DDBJ databases">
        <title>Comparative genomics of honeybee gut symbionts reveal geographically distinct and subgroup specific antibiotic resistance.</title>
        <authorList>
            <person name="Ludvigsen J."/>
            <person name="Porcellato D."/>
            <person name="Labee-Lund T.M."/>
            <person name="Amdam G.V."/>
            <person name="Rudi K."/>
        </authorList>
    </citation>
    <scope>NUCLEOTIDE SEQUENCE [LARGE SCALE GENOMIC DNA]</scope>
    <source>
        <strain evidence="3 6">A-7-12</strain>
        <strain evidence="4 5">A-9-12</strain>
    </source>
</reference>
<dbReference type="AlphaFoldDB" id="A0A242ND75"/>
<proteinExistence type="predicted"/>
<evidence type="ECO:0000313" key="3">
    <source>
        <dbReference type="EMBL" id="OTP97590.1"/>
    </source>
</evidence>
<dbReference type="Pfam" id="PF10881">
    <property type="entry name" value="DUF2726"/>
    <property type="match status" value="1"/>
</dbReference>
<keyword evidence="5" id="KW-1185">Reference proteome</keyword>
<organism evidence="3 6">
    <name type="scientific">Gilliamella apicola</name>
    <dbReference type="NCBI Taxonomy" id="1196095"/>
    <lineage>
        <taxon>Bacteria</taxon>
        <taxon>Pseudomonadati</taxon>
        <taxon>Pseudomonadota</taxon>
        <taxon>Gammaproteobacteria</taxon>
        <taxon>Orbales</taxon>
        <taxon>Orbaceae</taxon>
        <taxon>Gilliamella</taxon>
    </lineage>
</organism>
<evidence type="ECO:0000313" key="6">
    <source>
        <dbReference type="Proteomes" id="UP000194977"/>
    </source>
</evidence>
<name>A0A242ND75_9GAMM</name>
<comment type="caution">
    <text evidence="3">The sequence shown here is derived from an EMBL/GenBank/DDBJ whole genome shotgun (WGS) entry which is preliminary data.</text>
</comment>
<feature type="transmembrane region" description="Helical" evidence="1">
    <location>
        <begin position="6"/>
        <end position="23"/>
    </location>
</feature>
<sequence length="165" mass="19264">MYVFLVVLLVIIVILILVLKNYLSRNNNDYSYIAYETVMTKPEQILFDRLKKAYPQENYTIGYQVALNRLVKPKHSNNKKRFELSKKIGSKSIDFVITDLSSKLLFLIELDDNSYNNQNAQKRVLQKNKILENAGLKLYRFNVKNMPTVDELKVLLQNKEKSISA</sequence>
<evidence type="ECO:0000313" key="4">
    <source>
        <dbReference type="EMBL" id="OTQ07775.1"/>
    </source>
</evidence>
<keyword evidence="1" id="KW-0472">Membrane</keyword>
<evidence type="ECO:0000259" key="2">
    <source>
        <dbReference type="Pfam" id="PF10881"/>
    </source>
</evidence>
<evidence type="ECO:0000256" key="1">
    <source>
        <dbReference type="SAM" id="Phobius"/>
    </source>
</evidence>
<dbReference type="EMBL" id="NARP01000067">
    <property type="protein sequence ID" value="OTP97590.1"/>
    <property type="molecule type" value="Genomic_DNA"/>
</dbReference>
<dbReference type="Proteomes" id="UP000194977">
    <property type="component" value="Unassembled WGS sequence"/>
</dbReference>
<dbReference type="InterPro" id="IPR024402">
    <property type="entry name" value="DUF2726"/>
</dbReference>
<gene>
    <name evidence="4" type="ORF">B6C91_14230</name>
    <name evidence="3" type="ORF">B6D08_14175</name>
</gene>
<feature type="domain" description="DUF2726" evidence="2">
    <location>
        <begin position="36"/>
        <end position="153"/>
    </location>
</feature>